<evidence type="ECO:0000313" key="2">
    <source>
        <dbReference type="EMBL" id="HGE66381.1"/>
    </source>
</evidence>
<accession>A0A7C3YH78</accession>
<dbReference type="EMBL" id="DRUC01000069">
    <property type="protein sequence ID" value="HHF48482.1"/>
    <property type="molecule type" value="Genomic_DNA"/>
</dbReference>
<evidence type="ECO:0000313" key="3">
    <source>
        <dbReference type="EMBL" id="HHF48482.1"/>
    </source>
</evidence>
<proteinExistence type="predicted"/>
<sequence>MVYRTSISLDSKTLDILEELIRKTGKSASEIIREAVATYYDLEVSSKVSIKVLKTYIDFLSKGEHVIVDLEHWEAIWKILNEVADEKFWKLIEVSGQEHGIQYYNKGLRDIKSILEYMEPGNFFRIKEDAKNCFTLILSCPSEIKFLKIFLENIFKAQNIDVEIRESIGKLRIVSKND</sequence>
<dbReference type="AlphaFoldDB" id="A0A7C3YH78"/>
<dbReference type="SUPFAM" id="SSF47598">
    <property type="entry name" value="Ribbon-helix-helix"/>
    <property type="match status" value="1"/>
</dbReference>
<dbReference type="InterPro" id="IPR010985">
    <property type="entry name" value="Ribbon_hlx_hlx"/>
</dbReference>
<dbReference type="CDD" id="cd22235">
    <property type="entry name" value="RHH_CopG_archaea"/>
    <property type="match status" value="1"/>
</dbReference>
<dbReference type="EMBL" id="DTPI01000028">
    <property type="protein sequence ID" value="HGE66381.1"/>
    <property type="molecule type" value="Genomic_DNA"/>
</dbReference>
<dbReference type="GO" id="GO:0006355">
    <property type="term" value="P:regulation of DNA-templated transcription"/>
    <property type="evidence" value="ECO:0007669"/>
    <property type="project" value="InterPro"/>
</dbReference>
<organism evidence="2">
    <name type="scientific">Geoglobus ahangari</name>
    <dbReference type="NCBI Taxonomy" id="113653"/>
    <lineage>
        <taxon>Archaea</taxon>
        <taxon>Methanobacteriati</taxon>
        <taxon>Methanobacteriota</taxon>
        <taxon>Archaeoglobi</taxon>
        <taxon>Archaeoglobales</taxon>
        <taxon>Archaeoglobaceae</taxon>
        <taxon>Geoglobus</taxon>
    </lineage>
</organism>
<protein>
    <submittedName>
        <fullName evidence="2">CopG family transcriptional regulator</fullName>
    </submittedName>
</protein>
<dbReference type="InterPro" id="IPR002145">
    <property type="entry name" value="CopG"/>
</dbReference>
<gene>
    <name evidence="3" type="ORF">ENL48_04810</name>
    <name evidence="2" type="ORF">ENX77_04565</name>
</gene>
<feature type="domain" description="Ribbon-helix-helix protein CopG" evidence="1">
    <location>
        <begin position="4"/>
        <end position="43"/>
    </location>
</feature>
<evidence type="ECO:0000259" key="1">
    <source>
        <dbReference type="Pfam" id="PF01402"/>
    </source>
</evidence>
<comment type="caution">
    <text evidence="2">The sequence shown here is derived from an EMBL/GenBank/DDBJ whole genome shotgun (WGS) entry which is preliminary data.</text>
</comment>
<dbReference type="Pfam" id="PF01402">
    <property type="entry name" value="RHH_1"/>
    <property type="match status" value="1"/>
</dbReference>
<reference evidence="2" key="1">
    <citation type="journal article" date="2020" name="mSystems">
        <title>Genome- and Community-Level Interaction Insights into Carbon Utilization and Element Cycling Functions of Hydrothermarchaeota in Hydrothermal Sediment.</title>
        <authorList>
            <person name="Zhou Z."/>
            <person name="Liu Y."/>
            <person name="Xu W."/>
            <person name="Pan J."/>
            <person name="Luo Z.H."/>
            <person name="Li M."/>
        </authorList>
    </citation>
    <scope>NUCLEOTIDE SEQUENCE [LARGE SCALE GENOMIC DNA]</scope>
    <source>
        <strain evidence="3">SpSt-10</strain>
        <strain evidence="2">SpSt-97</strain>
    </source>
</reference>
<name>A0A7C3YH78_9EURY</name>